<feature type="transmembrane region" description="Helical" evidence="1">
    <location>
        <begin position="69"/>
        <end position="91"/>
    </location>
</feature>
<name>A0AAN8L222_9TELE</name>
<organism evidence="2 3">
    <name type="scientific">Coregonus suidteri</name>
    <dbReference type="NCBI Taxonomy" id="861788"/>
    <lineage>
        <taxon>Eukaryota</taxon>
        <taxon>Metazoa</taxon>
        <taxon>Chordata</taxon>
        <taxon>Craniata</taxon>
        <taxon>Vertebrata</taxon>
        <taxon>Euteleostomi</taxon>
        <taxon>Actinopterygii</taxon>
        <taxon>Neopterygii</taxon>
        <taxon>Teleostei</taxon>
        <taxon>Protacanthopterygii</taxon>
        <taxon>Salmoniformes</taxon>
        <taxon>Salmonidae</taxon>
        <taxon>Coregoninae</taxon>
        <taxon>Coregonus</taxon>
    </lineage>
</organism>
<evidence type="ECO:0000256" key="1">
    <source>
        <dbReference type="SAM" id="Phobius"/>
    </source>
</evidence>
<dbReference type="EMBL" id="JAGTTL010000029">
    <property type="protein sequence ID" value="KAK6299414.1"/>
    <property type="molecule type" value="Genomic_DNA"/>
</dbReference>
<keyword evidence="3" id="KW-1185">Reference proteome</keyword>
<evidence type="ECO:0000313" key="2">
    <source>
        <dbReference type="EMBL" id="KAK6299414.1"/>
    </source>
</evidence>
<comment type="caution">
    <text evidence="2">The sequence shown here is derived from an EMBL/GenBank/DDBJ whole genome shotgun (WGS) entry which is preliminary data.</text>
</comment>
<gene>
    <name evidence="2" type="ORF">J4Q44_G00309240</name>
</gene>
<dbReference type="AlphaFoldDB" id="A0AAN8L222"/>
<keyword evidence="1" id="KW-0812">Transmembrane</keyword>
<feature type="transmembrane region" description="Helical" evidence="1">
    <location>
        <begin position="39"/>
        <end position="57"/>
    </location>
</feature>
<accession>A0AAN8L222</accession>
<dbReference type="Proteomes" id="UP001356427">
    <property type="component" value="Unassembled WGS sequence"/>
</dbReference>
<sequence>MAELETDSLHFSVGILGISGGSLLLLVNNYGSSPEKELIPHTALGVLLLIIAALLAYSGVRRSLSQSQLFSSVCLTVSALWGGSGLVYLLVGEGVLGAT</sequence>
<keyword evidence="1" id="KW-0472">Membrane</keyword>
<keyword evidence="1" id="KW-1133">Transmembrane helix</keyword>
<feature type="transmembrane region" description="Helical" evidence="1">
    <location>
        <begin position="9"/>
        <end position="27"/>
    </location>
</feature>
<reference evidence="2 3" key="1">
    <citation type="submission" date="2021-04" db="EMBL/GenBank/DDBJ databases">
        <authorList>
            <person name="De Guttry C."/>
            <person name="Zahm M."/>
            <person name="Klopp C."/>
            <person name="Cabau C."/>
            <person name="Louis A."/>
            <person name="Berthelot C."/>
            <person name="Parey E."/>
            <person name="Roest Crollius H."/>
            <person name="Montfort J."/>
            <person name="Robinson-Rechavi M."/>
            <person name="Bucao C."/>
            <person name="Bouchez O."/>
            <person name="Gislard M."/>
            <person name="Lluch J."/>
            <person name="Milhes M."/>
            <person name="Lampietro C."/>
            <person name="Lopez Roques C."/>
            <person name="Donnadieu C."/>
            <person name="Braasch I."/>
            <person name="Desvignes T."/>
            <person name="Postlethwait J."/>
            <person name="Bobe J."/>
            <person name="Wedekind C."/>
            <person name="Guiguen Y."/>
        </authorList>
    </citation>
    <scope>NUCLEOTIDE SEQUENCE [LARGE SCALE GENOMIC DNA]</scope>
    <source>
        <strain evidence="2">Cs_M1</strain>
        <tissue evidence="2">Blood</tissue>
    </source>
</reference>
<protein>
    <submittedName>
        <fullName evidence="2">Uncharacterized protein</fullName>
    </submittedName>
</protein>
<evidence type="ECO:0000313" key="3">
    <source>
        <dbReference type="Proteomes" id="UP001356427"/>
    </source>
</evidence>
<proteinExistence type="predicted"/>